<dbReference type="GO" id="GO:0009279">
    <property type="term" value="C:cell outer membrane"/>
    <property type="evidence" value="ECO:0007669"/>
    <property type="project" value="UniProtKB-SubCell"/>
</dbReference>
<dbReference type="Gene3D" id="2.60.40.1120">
    <property type="entry name" value="Carboxypeptidase-like, regulatory domain"/>
    <property type="match status" value="1"/>
</dbReference>
<dbReference type="InterPro" id="IPR036942">
    <property type="entry name" value="Beta-barrel_TonB_sf"/>
</dbReference>
<dbReference type="Gene3D" id="2.40.170.20">
    <property type="entry name" value="TonB-dependent receptor, beta-barrel domain"/>
    <property type="match status" value="1"/>
</dbReference>
<dbReference type="AlphaFoldDB" id="A0A2S9IYC3"/>
<dbReference type="InterPro" id="IPR008969">
    <property type="entry name" value="CarboxyPept-like_regulatory"/>
</dbReference>
<evidence type="ECO:0000313" key="10">
    <source>
        <dbReference type="Proteomes" id="UP000239711"/>
    </source>
</evidence>
<dbReference type="InterPro" id="IPR023996">
    <property type="entry name" value="TonB-dep_OMP_SusC/RagA"/>
</dbReference>
<keyword evidence="5 7" id="KW-0472">Membrane</keyword>
<dbReference type="Pfam" id="PF07715">
    <property type="entry name" value="Plug"/>
    <property type="match status" value="1"/>
</dbReference>
<evidence type="ECO:0000256" key="1">
    <source>
        <dbReference type="ARBA" id="ARBA00004571"/>
    </source>
</evidence>
<name>A0A2S9IYC3_9SPHI</name>
<comment type="subcellular location">
    <subcellularLocation>
        <location evidence="1 7">Cell outer membrane</location>
        <topology evidence="1 7">Multi-pass membrane protein</topology>
    </subcellularLocation>
</comment>
<reference evidence="9 10" key="1">
    <citation type="submission" date="2018-02" db="EMBL/GenBank/DDBJ databases">
        <title>The draft genome of Sphingobacterium sp. 5JN-11.</title>
        <authorList>
            <person name="Liu L."/>
            <person name="Li L."/>
            <person name="Liang L."/>
            <person name="Zhang X."/>
            <person name="Wang T."/>
        </authorList>
    </citation>
    <scope>NUCLEOTIDE SEQUENCE [LARGE SCALE GENOMIC DNA]</scope>
    <source>
        <strain evidence="9 10">5JN-11</strain>
    </source>
</reference>
<dbReference type="InterPro" id="IPR037066">
    <property type="entry name" value="Plug_dom_sf"/>
</dbReference>
<dbReference type="OrthoDB" id="9768177at2"/>
<protein>
    <submittedName>
        <fullName evidence="9">SusC/RagA family TonB-linked outer membrane protein</fullName>
    </submittedName>
</protein>
<evidence type="ECO:0000259" key="8">
    <source>
        <dbReference type="Pfam" id="PF07715"/>
    </source>
</evidence>
<dbReference type="PROSITE" id="PS52016">
    <property type="entry name" value="TONB_DEPENDENT_REC_3"/>
    <property type="match status" value="1"/>
</dbReference>
<keyword evidence="6 7" id="KW-0998">Cell outer membrane</keyword>
<evidence type="ECO:0000256" key="7">
    <source>
        <dbReference type="PROSITE-ProRule" id="PRU01360"/>
    </source>
</evidence>
<accession>A0A2S9IYC3</accession>
<dbReference type="InterPro" id="IPR023997">
    <property type="entry name" value="TonB-dep_OMP_SusC/RagA_CS"/>
</dbReference>
<dbReference type="InterPro" id="IPR012910">
    <property type="entry name" value="Plug_dom"/>
</dbReference>
<proteinExistence type="inferred from homology"/>
<dbReference type="Gene3D" id="2.170.130.10">
    <property type="entry name" value="TonB-dependent receptor, plug domain"/>
    <property type="match status" value="1"/>
</dbReference>
<keyword evidence="10" id="KW-1185">Reference proteome</keyword>
<evidence type="ECO:0000256" key="3">
    <source>
        <dbReference type="ARBA" id="ARBA00022452"/>
    </source>
</evidence>
<evidence type="ECO:0000256" key="2">
    <source>
        <dbReference type="ARBA" id="ARBA00022448"/>
    </source>
</evidence>
<dbReference type="InterPro" id="IPR039426">
    <property type="entry name" value="TonB-dep_rcpt-like"/>
</dbReference>
<dbReference type="SUPFAM" id="SSF56935">
    <property type="entry name" value="Porins"/>
    <property type="match status" value="1"/>
</dbReference>
<dbReference type="EMBL" id="PVBQ01000019">
    <property type="protein sequence ID" value="PRD45532.1"/>
    <property type="molecule type" value="Genomic_DNA"/>
</dbReference>
<dbReference type="NCBIfam" id="TIGR04057">
    <property type="entry name" value="SusC_RagA_signa"/>
    <property type="match status" value="1"/>
</dbReference>
<evidence type="ECO:0000256" key="6">
    <source>
        <dbReference type="ARBA" id="ARBA00023237"/>
    </source>
</evidence>
<feature type="domain" description="TonB-dependent receptor plug" evidence="8">
    <location>
        <begin position="114"/>
        <end position="255"/>
    </location>
</feature>
<comment type="caution">
    <text evidence="9">The sequence shown here is derived from an EMBL/GenBank/DDBJ whole genome shotgun (WGS) entry which is preliminary data.</text>
</comment>
<dbReference type="NCBIfam" id="TIGR04056">
    <property type="entry name" value="OMP_RagA_SusC"/>
    <property type="match status" value="1"/>
</dbReference>
<keyword evidence="2 7" id="KW-0813">Transport</keyword>
<keyword evidence="3 7" id="KW-1134">Transmembrane beta strand</keyword>
<evidence type="ECO:0000313" key="9">
    <source>
        <dbReference type="EMBL" id="PRD45532.1"/>
    </source>
</evidence>
<evidence type="ECO:0000256" key="4">
    <source>
        <dbReference type="ARBA" id="ARBA00022692"/>
    </source>
</evidence>
<keyword evidence="4 7" id="KW-0812">Transmembrane</keyword>
<organism evidence="9 10">
    <name type="scientific">Sphingobacterium haloxyli</name>
    <dbReference type="NCBI Taxonomy" id="2100533"/>
    <lineage>
        <taxon>Bacteria</taxon>
        <taxon>Pseudomonadati</taxon>
        <taxon>Bacteroidota</taxon>
        <taxon>Sphingobacteriia</taxon>
        <taxon>Sphingobacteriales</taxon>
        <taxon>Sphingobacteriaceae</taxon>
        <taxon>Sphingobacterium</taxon>
    </lineage>
</organism>
<dbReference type="RefSeq" id="WP_105718333.1">
    <property type="nucleotide sequence ID" value="NZ_PVBQ01000019.1"/>
</dbReference>
<dbReference type="Proteomes" id="UP000239711">
    <property type="component" value="Unassembled WGS sequence"/>
</dbReference>
<dbReference type="Pfam" id="PF13715">
    <property type="entry name" value="CarbopepD_reg_2"/>
    <property type="match status" value="1"/>
</dbReference>
<comment type="similarity">
    <text evidence="7">Belongs to the TonB-dependent receptor family.</text>
</comment>
<gene>
    <name evidence="9" type="ORF">C5745_17620</name>
</gene>
<sequence length="1024" mass="112820">MKNIFLLTFLFFPFVSIGQTVRGYVFDNRNEPIAGITITLKETESNTTTDKQGRFAIAVPPEGGILVFSGIGYSTVEVQAEFDTELKVNMSSERNNLDEVQVIGYGTTTRRYNVGSVTTIKAEDIAKQPVSNPLAALQGRVPGLVISATSGLPGASFNVQVRGQNTLSSSVQGLGVATPLDNPLYIIDGVPFAPQNGNINQLRSIQSPGGATVFNNQYGGSSPFNSINPADIESIEVLRDADATAIYGSRGGNGVILITTKRGANGKTEFTADVSSGVSVIGKTIPMMDTREYLAMRREALANDGLEPNLTLWDPAYAPDLLAFDDAKHTDWKDYFMGNTARNTIANASISGGNQYTNFRLSAGFNRNTYIFPGDFSENRTNLAVNLQHRSVDSRFGIDFSANYSYTINNSSGSPDLLMAYRLEPNFPDLLDDHDNLVWSYNGIDLGMGINGNPIAYLRNLYSTENTLLNSSLQLSYKVSKALQLRASLGYNTVMGEEYFGNPLSAQNPHRGLEAEATFGNNNFGAWIAEPQLEYRKPVGQGTISILIGGTIQYSTNDKTQITGIGYANDDLLGSINGASDRYVSDGFSEYRYAAVFGRANYRLKDKYILNLTARRDGSSRFGPGRQFGNFGSIGAGWLFAEEKFISDNLHFLTYGKLRASYGVTGSDAIGDYQYIPRWAPTTYPYNGVVGYSPQNHFNPTLSWASTRKWEAGLELGVYQDRILLSSAYFRNRSGDQLVSYYLPTQTGFGAVVDNWDALVQNAGFEFVLQTNNLQNQHFGWTSSFNISLPRNELIKFPDLETSPYATRYVVGRSLGTIYGFDFAGVNPETGLFQFRNAQGELTSTPVSPSGTRFNDFIPIGNRDPKFYGGLQNALRYKGIQLDLFLEFRKQLGTNFLQQAYTFTPGHQYNVPAALLDRWQKEGDMKDLQRFTASYGDAYRTGQHFVMSSGVYSDASYIRLRNLNLSYTFGSATAARLGLSRFRIHAAAQNLFTFSGYQGNDPETQSLYGVPVLKTFVLGINLTL</sequence>
<dbReference type="SUPFAM" id="SSF49464">
    <property type="entry name" value="Carboxypeptidase regulatory domain-like"/>
    <property type="match status" value="1"/>
</dbReference>
<evidence type="ECO:0000256" key="5">
    <source>
        <dbReference type="ARBA" id="ARBA00023136"/>
    </source>
</evidence>